<keyword evidence="4 12" id="KW-0732">Signal</keyword>
<name>A0A3R7PRD0_PENVA</name>
<evidence type="ECO:0000256" key="7">
    <source>
        <dbReference type="ARBA" id="ARBA00023180"/>
    </source>
</evidence>
<evidence type="ECO:0000259" key="13">
    <source>
        <dbReference type="Pfam" id="PF01055"/>
    </source>
</evidence>
<dbReference type="InterPro" id="IPR017853">
    <property type="entry name" value="GH"/>
</dbReference>
<evidence type="ECO:0000256" key="2">
    <source>
        <dbReference type="ARBA" id="ARBA00004833"/>
    </source>
</evidence>
<dbReference type="Pfam" id="PF13802">
    <property type="entry name" value="Gal_mutarotas_2"/>
    <property type="match status" value="1"/>
</dbReference>
<dbReference type="OrthoDB" id="3237269at2759"/>
<evidence type="ECO:0000256" key="10">
    <source>
        <dbReference type="RuleBase" id="RU361185"/>
    </source>
</evidence>
<dbReference type="InterPro" id="IPR013780">
    <property type="entry name" value="Glyco_hydro_b"/>
</dbReference>
<sequence length="921" mass="104487">MMATLCRSVALAVLLTLVSAVDRGNFKSCQQSSFCRRHRAVKPGESPYALLTNTVTVNDAGLVGDVINENNRIVFTLEIYPLKDSTVRIKINEKNPIKPRFEDPYALVKDIHGESFEVVDQSAQGVTVKFGSHRAVVNAKPLKIDIYNGNDLVVSTNARGLLKFEHYRNKPGNEEQPAEGEGEPNALPADDQEEDKDGLWEESFKGHTDSKPLGPASVGMDISFVNSKHVYGIPEHADSFSLRETTSTDPYRLYNLDVFEYEVDNPMALYGSVPVMLSQTARHTTAVFWHNSAETWIDIKKLPDSNVVSSITGFFSSGETDPPQVSTHWFSESGIIDVFVMLGPKPMDVFRQYAGLTGSQNLPPLFSLGYHQCRWNYNDEEDVRQVHENFDKHDLPLDVMWLDIEHTDGKRYFTWDHYKFPNPLEMTANLTARGRKLVTIIDVHFKRDNNYFFYKEVHDRDLFVHTKDGNEFDGWCWPGSSSYIDMTNPEAREHYSDTYRLDRYKGSTLDTFTWNDMNEPSVFSGPEITMPKDNLHPGIGVEHREVHNAYGMLFHESTYEGHLKRSDRRLRPFLLTRAFYAGTQRSAAVWTGDNTAEWSHLRISQPMLLSLSVTGITHVGADVGGFFGNPDANLLARWYQAAAFQPFYRAHAHLDTKRREPWLFDTETLRIIRKSLRQRYQHLPLWYSLFYENELTGAPPMRPLWASFPEDEATFGIESEHMIGSALLVNPITEPGAVTANVYFPAGVWYDIEDLSMHHGPSHKVVSAPRDKIPVFQRGGSIIPRKDRVRRASTLMREDPYTLVIALDSDGKAQGTLYIDDEHTFDYRQGKFLYLAFSYEGGVLTSKKIDPNGSYDTASWLERVIVIGLHKQPTKVSVNSATVGTRDLESTFESGSATQGSQLTIRKPGVSMREEFTITIH</sequence>
<evidence type="ECO:0000313" key="16">
    <source>
        <dbReference type="EMBL" id="ROT80222.1"/>
    </source>
</evidence>
<evidence type="ECO:0000256" key="6">
    <source>
        <dbReference type="ARBA" id="ARBA00022824"/>
    </source>
</evidence>
<protein>
    <recommendedName>
        <fullName evidence="9">Glucosidase II subunit alpha</fullName>
    </recommendedName>
</protein>
<dbReference type="Gene3D" id="3.20.20.80">
    <property type="entry name" value="Glycosidases"/>
    <property type="match status" value="1"/>
</dbReference>
<dbReference type="STRING" id="6689.A0A3R7PRD0"/>
<feature type="chain" id="PRO_5018754845" description="Glucosidase II subunit alpha" evidence="12">
    <location>
        <begin position="21"/>
        <end position="921"/>
    </location>
</feature>
<dbReference type="Gene3D" id="2.60.40.1180">
    <property type="entry name" value="Golgi alpha-mannosidase II"/>
    <property type="match status" value="2"/>
</dbReference>
<dbReference type="SUPFAM" id="SSF51011">
    <property type="entry name" value="Glycosyl hydrolase domain"/>
    <property type="match status" value="1"/>
</dbReference>
<evidence type="ECO:0000256" key="4">
    <source>
        <dbReference type="ARBA" id="ARBA00022729"/>
    </source>
</evidence>
<evidence type="ECO:0000259" key="14">
    <source>
        <dbReference type="Pfam" id="PF13802"/>
    </source>
</evidence>
<dbReference type="FunFam" id="2.60.40.1180:FF:000023">
    <property type="entry name" value="neutral alpha-glucosidase AB isoform X2"/>
    <property type="match status" value="1"/>
</dbReference>
<dbReference type="GO" id="GO:0005975">
    <property type="term" value="P:carbohydrate metabolic process"/>
    <property type="evidence" value="ECO:0007669"/>
    <property type="project" value="InterPro"/>
</dbReference>
<dbReference type="FunFam" id="3.20.20.80:FF:000039">
    <property type="entry name" value="Glucosidase, alpha neutral C"/>
    <property type="match status" value="1"/>
</dbReference>
<dbReference type="CDD" id="cd06603">
    <property type="entry name" value="GH31_GANC_GANAB_alpha"/>
    <property type="match status" value="1"/>
</dbReference>
<feature type="signal peptide" evidence="12">
    <location>
        <begin position="1"/>
        <end position="20"/>
    </location>
</feature>
<feature type="region of interest" description="Disordered" evidence="11">
    <location>
        <begin position="169"/>
        <end position="197"/>
    </location>
</feature>
<keyword evidence="17" id="KW-1185">Reference proteome</keyword>
<evidence type="ECO:0000256" key="12">
    <source>
        <dbReference type="SAM" id="SignalP"/>
    </source>
</evidence>
<evidence type="ECO:0000256" key="5">
    <source>
        <dbReference type="ARBA" id="ARBA00022801"/>
    </source>
</evidence>
<dbReference type="CDD" id="cd14752">
    <property type="entry name" value="GH31_N"/>
    <property type="match status" value="1"/>
</dbReference>
<dbReference type="Gene3D" id="2.60.40.1760">
    <property type="entry name" value="glycosyl hydrolase (family 31)"/>
    <property type="match status" value="1"/>
</dbReference>
<comment type="similarity">
    <text evidence="3 10">Belongs to the glycosyl hydrolase 31 family.</text>
</comment>
<keyword evidence="8 10" id="KW-0326">Glycosidase</keyword>
<evidence type="ECO:0000259" key="15">
    <source>
        <dbReference type="Pfam" id="PF21365"/>
    </source>
</evidence>
<dbReference type="InterPro" id="IPR048395">
    <property type="entry name" value="Glyco_hydro_31_C"/>
</dbReference>
<dbReference type="PANTHER" id="PTHR22762:SF54">
    <property type="entry name" value="BCDNA.GH04962"/>
    <property type="match status" value="1"/>
</dbReference>
<comment type="caution">
    <text evidence="16">The sequence shown here is derived from an EMBL/GenBank/DDBJ whole genome shotgun (WGS) entry which is preliminary data.</text>
</comment>
<feature type="domain" description="Glycosyl hydrolase family 31 C-terminal" evidence="15">
    <location>
        <begin position="697"/>
        <end position="783"/>
    </location>
</feature>
<proteinExistence type="inferred from homology"/>
<keyword evidence="7" id="KW-0325">Glycoprotein</keyword>
<dbReference type="SUPFAM" id="SSF51445">
    <property type="entry name" value="(Trans)glycosidases"/>
    <property type="match status" value="1"/>
</dbReference>
<reference evidence="16 17" key="2">
    <citation type="submission" date="2019-01" db="EMBL/GenBank/DDBJ databases">
        <title>The decoding of complex shrimp genome reveals the adaptation for benthos swimmer, frequently molting mechanism and breeding impact on genome.</title>
        <authorList>
            <person name="Sun Y."/>
            <person name="Gao Y."/>
            <person name="Yu Y."/>
        </authorList>
    </citation>
    <scope>NUCLEOTIDE SEQUENCE [LARGE SCALE GENOMIC DNA]</scope>
    <source>
        <tissue evidence="16">Muscle</tissue>
    </source>
</reference>
<dbReference type="InterPro" id="IPR025887">
    <property type="entry name" value="Glyco_hydro_31_N_dom"/>
</dbReference>
<evidence type="ECO:0000256" key="3">
    <source>
        <dbReference type="ARBA" id="ARBA00007806"/>
    </source>
</evidence>
<dbReference type="GO" id="GO:0005783">
    <property type="term" value="C:endoplasmic reticulum"/>
    <property type="evidence" value="ECO:0007669"/>
    <property type="project" value="UniProtKB-SubCell"/>
</dbReference>
<accession>A0A3R7PRD0</accession>
<keyword evidence="5 10" id="KW-0378">Hydrolase</keyword>
<dbReference type="GO" id="GO:0090599">
    <property type="term" value="F:alpha-glucosidase activity"/>
    <property type="evidence" value="ECO:0007669"/>
    <property type="project" value="TreeGrafter"/>
</dbReference>
<dbReference type="Pfam" id="PF01055">
    <property type="entry name" value="Glyco_hydro_31_2nd"/>
    <property type="match status" value="1"/>
</dbReference>
<dbReference type="EMBL" id="QCYY01001142">
    <property type="protein sequence ID" value="ROT80222.1"/>
    <property type="molecule type" value="Genomic_DNA"/>
</dbReference>
<dbReference type="GO" id="GO:0006491">
    <property type="term" value="P:N-glycan processing"/>
    <property type="evidence" value="ECO:0007669"/>
    <property type="project" value="TreeGrafter"/>
</dbReference>
<dbReference type="GO" id="GO:0030246">
    <property type="term" value="F:carbohydrate binding"/>
    <property type="evidence" value="ECO:0007669"/>
    <property type="project" value="InterPro"/>
</dbReference>
<reference evidence="16 17" key="1">
    <citation type="submission" date="2018-04" db="EMBL/GenBank/DDBJ databases">
        <authorList>
            <person name="Zhang X."/>
            <person name="Yuan J."/>
            <person name="Li F."/>
            <person name="Xiang J."/>
        </authorList>
    </citation>
    <scope>NUCLEOTIDE SEQUENCE [LARGE SCALE GENOMIC DNA]</scope>
    <source>
        <tissue evidence="16">Muscle</tissue>
    </source>
</reference>
<evidence type="ECO:0000256" key="11">
    <source>
        <dbReference type="SAM" id="MobiDB-lite"/>
    </source>
</evidence>
<dbReference type="AlphaFoldDB" id="A0A3R7PRD0"/>
<keyword evidence="6" id="KW-0256">Endoplasmic reticulum</keyword>
<evidence type="ECO:0000256" key="1">
    <source>
        <dbReference type="ARBA" id="ARBA00004240"/>
    </source>
</evidence>
<feature type="domain" description="Glycoside hydrolase family 31 N-terminal" evidence="14">
    <location>
        <begin position="76"/>
        <end position="298"/>
    </location>
</feature>
<dbReference type="Pfam" id="PF21365">
    <property type="entry name" value="Glyco_hydro_31_3rd"/>
    <property type="match status" value="1"/>
</dbReference>
<dbReference type="SUPFAM" id="SSF74650">
    <property type="entry name" value="Galactose mutarotase-like"/>
    <property type="match status" value="1"/>
</dbReference>
<dbReference type="InterPro" id="IPR011013">
    <property type="entry name" value="Gal_mutarotase_sf_dom"/>
</dbReference>
<comment type="subcellular location">
    <subcellularLocation>
        <location evidence="1">Endoplasmic reticulum</location>
    </subcellularLocation>
</comment>
<comment type="pathway">
    <text evidence="2">Glycan metabolism; N-glycan metabolism.</text>
</comment>
<gene>
    <name evidence="16" type="ORF">C7M84_001073</name>
</gene>
<dbReference type="Proteomes" id="UP000283509">
    <property type="component" value="Unassembled WGS sequence"/>
</dbReference>
<evidence type="ECO:0000256" key="9">
    <source>
        <dbReference type="ARBA" id="ARBA00042895"/>
    </source>
</evidence>
<dbReference type="InterPro" id="IPR000322">
    <property type="entry name" value="Glyco_hydro_31_TIM"/>
</dbReference>
<feature type="domain" description="Glycoside hydrolase family 31 TIM barrel" evidence="13">
    <location>
        <begin position="361"/>
        <end position="689"/>
    </location>
</feature>
<evidence type="ECO:0000313" key="17">
    <source>
        <dbReference type="Proteomes" id="UP000283509"/>
    </source>
</evidence>
<evidence type="ECO:0000256" key="8">
    <source>
        <dbReference type="ARBA" id="ARBA00023295"/>
    </source>
</evidence>
<dbReference type="PANTHER" id="PTHR22762">
    <property type="entry name" value="ALPHA-GLUCOSIDASE"/>
    <property type="match status" value="1"/>
</dbReference>
<organism evidence="16 17">
    <name type="scientific">Penaeus vannamei</name>
    <name type="common">Whiteleg shrimp</name>
    <name type="synonym">Litopenaeus vannamei</name>
    <dbReference type="NCBI Taxonomy" id="6689"/>
    <lineage>
        <taxon>Eukaryota</taxon>
        <taxon>Metazoa</taxon>
        <taxon>Ecdysozoa</taxon>
        <taxon>Arthropoda</taxon>
        <taxon>Crustacea</taxon>
        <taxon>Multicrustacea</taxon>
        <taxon>Malacostraca</taxon>
        <taxon>Eumalacostraca</taxon>
        <taxon>Eucarida</taxon>
        <taxon>Decapoda</taxon>
        <taxon>Dendrobranchiata</taxon>
        <taxon>Penaeoidea</taxon>
        <taxon>Penaeidae</taxon>
        <taxon>Penaeus</taxon>
    </lineage>
</organism>